<comment type="cofactor">
    <cofactor evidence="6">
        <name>Mg(2+)</name>
        <dbReference type="ChEBI" id="CHEBI:18420"/>
    </cofactor>
</comment>
<evidence type="ECO:0000259" key="8">
    <source>
        <dbReference type="Pfam" id="PF02503"/>
    </source>
</evidence>
<dbReference type="GO" id="GO:0046872">
    <property type="term" value="F:metal ion binding"/>
    <property type="evidence" value="ECO:0007669"/>
    <property type="project" value="UniProtKB-KW"/>
</dbReference>
<dbReference type="GO" id="GO:0008976">
    <property type="term" value="F:polyphosphate kinase activity"/>
    <property type="evidence" value="ECO:0007669"/>
    <property type="project" value="UniProtKB-UniRule"/>
</dbReference>
<dbReference type="SUPFAM" id="SSF56024">
    <property type="entry name" value="Phospholipase D/nuclease"/>
    <property type="match status" value="2"/>
</dbReference>
<dbReference type="CDD" id="cd09165">
    <property type="entry name" value="PLDc_PaPPK1_C1_like"/>
    <property type="match status" value="1"/>
</dbReference>
<dbReference type="NCBIfam" id="NF003918">
    <property type="entry name" value="PRK05443.1-2"/>
    <property type="match status" value="1"/>
</dbReference>
<proteinExistence type="inferred from homology"/>
<reference evidence="12 13" key="1">
    <citation type="submission" date="2018-05" db="EMBL/GenBank/DDBJ databases">
        <title>Genomic Encyclopedia of Type Strains, Phase IV (KMG-V): Genome sequencing to study the core and pangenomes of soil and plant-associated prokaryotes.</title>
        <authorList>
            <person name="Whitman W."/>
        </authorList>
    </citation>
    <scope>NUCLEOTIDE SEQUENCE [LARGE SCALE GENOMIC DNA]</scope>
    <source>
        <strain evidence="12 13">SLV-132</strain>
    </source>
</reference>
<accession>A0A316FGV1</accession>
<dbReference type="GO" id="GO:0009358">
    <property type="term" value="C:polyphosphate kinase complex"/>
    <property type="evidence" value="ECO:0007669"/>
    <property type="project" value="InterPro"/>
</dbReference>
<feature type="binding site" evidence="6">
    <location>
        <position position="49"/>
    </location>
    <ligand>
        <name>ATP</name>
        <dbReference type="ChEBI" id="CHEBI:30616"/>
    </ligand>
</feature>
<comment type="caution">
    <text evidence="12">The sequence shown here is derived from an EMBL/GenBank/DDBJ whole genome shotgun (WGS) entry which is preliminary data.</text>
</comment>
<feature type="domain" description="Polyphosphate kinase N-terminal" evidence="9">
    <location>
        <begin position="12"/>
        <end position="116"/>
    </location>
</feature>
<keyword evidence="6" id="KW-0460">Magnesium</keyword>
<name>A0A316FGV1_9BURK</name>
<feature type="active site" description="Phosphohistidine intermediate" evidence="6">
    <location>
        <position position="439"/>
    </location>
</feature>
<keyword evidence="2 6" id="KW-0808">Transferase</keyword>
<dbReference type="InterPro" id="IPR025198">
    <property type="entry name" value="PPK_N_dom"/>
</dbReference>
<organism evidence="12 13">
    <name type="scientific">Cupriavidus plantarum</name>
    <dbReference type="NCBI Taxonomy" id="942865"/>
    <lineage>
        <taxon>Bacteria</taxon>
        <taxon>Pseudomonadati</taxon>
        <taxon>Pseudomonadota</taxon>
        <taxon>Betaproteobacteria</taxon>
        <taxon>Burkholderiales</taxon>
        <taxon>Burkholderiaceae</taxon>
        <taxon>Cupriavidus</taxon>
    </lineage>
</organism>
<dbReference type="SUPFAM" id="SSF143724">
    <property type="entry name" value="PHP14-like"/>
    <property type="match status" value="1"/>
</dbReference>
<feature type="domain" description="Polyphosphate kinase C-terminal" evidence="11">
    <location>
        <begin position="336"/>
        <end position="509"/>
    </location>
</feature>
<dbReference type="Pfam" id="PF13090">
    <property type="entry name" value="PP_kinase_C"/>
    <property type="match status" value="1"/>
</dbReference>
<comment type="similarity">
    <text evidence="6 7">Belongs to the polyphosphate kinase 1 (PPK1) family.</text>
</comment>
<dbReference type="CDD" id="cd09168">
    <property type="entry name" value="PLDc_PaPPK1_C2_like"/>
    <property type="match status" value="1"/>
</dbReference>
<evidence type="ECO:0000259" key="10">
    <source>
        <dbReference type="Pfam" id="PF13090"/>
    </source>
</evidence>
<dbReference type="Pfam" id="PF02503">
    <property type="entry name" value="PP_kinase"/>
    <property type="match status" value="1"/>
</dbReference>
<keyword evidence="13" id="KW-1185">Reference proteome</keyword>
<dbReference type="InterPro" id="IPR025200">
    <property type="entry name" value="PPK_C_dom2"/>
</dbReference>
<evidence type="ECO:0000256" key="7">
    <source>
        <dbReference type="RuleBase" id="RU003800"/>
    </source>
</evidence>
<evidence type="ECO:0000256" key="6">
    <source>
        <dbReference type="HAMAP-Rule" id="MF_00347"/>
    </source>
</evidence>
<dbReference type="AlphaFoldDB" id="A0A316FGV1"/>
<dbReference type="NCBIfam" id="NF003917">
    <property type="entry name" value="PRK05443.1-1"/>
    <property type="match status" value="1"/>
</dbReference>
<comment type="PTM">
    <text evidence="6 7">An intermediate of this reaction is the autophosphorylated ppk in which a phosphate is covalently linked to a histidine residue through a N-P bond.</text>
</comment>
<dbReference type="Gene3D" id="1.20.58.310">
    <property type="entry name" value="Polyphosphate kinase N-terminal domain"/>
    <property type="match status" value="1"/>
</dbReference>
<feature type="binding site" evidence="6">
    <location>
        <position position="607"/>
    </location>
    <ligand>
        <name>ATP</name>
        <dbReference type="ChEBI" id="CHEBI:30616"/>
    </ligand>
</feature>
<feature type="binding site" evidence="6">
    <location>
        <position position="409"/>
    </location>
    <ligand>
        <name>Mg(2+)</name>
        <dbReference type="ChEBI" id="CHEBI:18420"/>
    </ligand>
</feature>
<comment type="function">
    <text evidence="6 7">Catalyzes the reversible transfer of the terminal phosphate of ATP to form a long-chain polyphosphate (polyP).</text>
</comment>
<sequence>MTMSTTAPGTLLNRELGILEFNARVLAQAADPNVPLLERLKFICIVSSNLDEFFEIRMAGLKEQIRDNPSGTTPDGLSFLQTYQLVTERTQRLVASQYDMLQNVIFPALEQEGVYFHLMGTWTDVQREWARDFFVRELGPVLTPIALDPAHPFPRVLNKSLNFVVELSGKDAFGRDADLAIVQAPRALPRVVKMPEKLSGYPYGFVMLSSFMQAFVHELFPAIAVEGCYQFRVTRNSDLFVSEDDITDLREALQGELPARHFGDTVRLEVSSDTPPPLARRLLLESGLGEQDLYRVSGPVNLVRLMQIPDLIDRPTLKYPPHVPAPVRAFPPGAPMFDVIRHQDVLLHHPFESFTSVLDLLQLAASDPNVVAIKQTVYRTGNESAVMEALMSAARNGKEVTVVVELLARFDEETNINWAERLESAGAHVVYGVVGHKCHAKMLLIVRREPSDGKSIVKGKAVQLRRYAHLGTGNYHPRTARLYTDFGLLTADEKICEDVHHVFQLLTGTAGTIRLNHLWQSPFTMHSNLVDHIRNEARNARAGKPARIIAKMNALLEPSIIEELYKASRAGVKIDLIVRGVCALRPGVPDMSENITVRSIVGRFLEHHRVYYFRANGDDVLYLSSADWMDRNLFRRVEVAFPILDRALKARVIKEGLQVHLRDNTTAWIMQPDGEYARRPSRAKKPFVSQLALLEWFGS</sequence>
<feature type="domain" description="Polyphosphate kinase C-terminal" evidence="10">
    <location>
        <begin position="520"/>
        <end position="690"/>
    </location>
</feature>
<evidence type="ECO:0000259" key="11">
    <source>
        <dbReference type="Pfam" id="PF17941"/>
    </source>
</evidence>
<dbReference type="InterPro" id="IPR024953">
    <property type="entry name" value="PP_kinase_middle"/>
</dbReference>
<dbReference type="GO" id="GO:0005524">
    <property type="term" value="F:ATP binding"/>
    <property type="evidence" value="ECO:0007669"/>
    <property type="project" value="UniProtKB-KW"/>
</dbReference>
<feature type="binding site" evidence="6">
    <location>
        <position position="483"/>
    </location>
    <ligand>
        <name>ATP</name>
        <dbReference type="ChEBI" id="CHEBI:30616"/>
    </ligand>
</feature>
<dbReference type="Gene3D" id="3.30.1840.10">
    <property type="entry name" value="Polyphosphate kinase middle domain"/>
    <property type="match status" value="1"/>
</dbReference>
<dbReference type="EC" id="2.7.4.1" evidence="6 7"/>
<dbReference type="NCBIfam" id="TIGR03705">
    <property type="entry name" value="poly_P_kin"/>
    <property type="match status" value="1"/>
</dbReference>
<dbReference type="InterPro" id="IPR041108">
    <property type="entry name" value="PP_kinase_C_1"/>
</dbReference>
<dbReference type="PANTHER" id="PTHR30218">
    <property type="entry name" value="POLYPHOSPHATE KINASE"/>
    <property type="match status" value="1"/>
</dbReference>
<dbReference type="SUPFAM" id="SSF140356">
    <property type="entry name" value="PPK N-terminal domain-like"/>
    <property type="match status" value="1"/>
</dbReference>
<dbReference type="Gene3D" id="3.30.870.10">
    <property type="entry name" value="Endonuclease Chain A"/>
    <property type="match status" value="2"/>
</dbReference>
<dbReference type="Proteomes" id="UP000245754">
    <property type="component" value="Unassembled WGS sequence"/>
</dbReference>
<keyword evidence="5 6" id="KW-0067">ATP-binding</keyword>
<dbReference type="EMBL" id="QGGT01000001">
    <property type="protein sequence ID" value="PWK36880.1"/>
    <property type="molecule type" value="Genomic_DNA"/>
</dbReference>
<evidence type="ECO:0000313" key="13">
    <source>
        <dbReference type="Proteomes" id="UP000245754"/>
    </source>
</evidence>
<dbReference type="PIRSF" id="PIRSF015589">
    <property type="entry name" value="PP_kinase"/>
    <property type="match status" value="1"/>
</dbReference>
<evidence type="ECO:0000256" key="1">
    <source>
        <dbReference type="ARBA" id="ARBA00022553"/>
    </source>
</evidence>
<feature type="binding site" evidence="6">
    <location>
        <position position="379"/>
    </location>
    <ligand>
        <name>Mg(2+)</name>
        <dbReference type="ChEBI" id="CHEBI:18420"/>
    </ligand>
</feature>
<dbReference type="HAMAP" id="MF_00347">
    <property type="entry name" value="Polyphosphate_kinase"/>
    <property type="match status" value="1"/>
</dbReference>
<dbReference type="InterPro" id="IPR036830">
    <property type="entry name" value="PP_kinase_middle_dom_sf"/>
</dbReference>
<gene>
    <name evidence="6" type="primary">ppk</name>
    <name evidence="12" type="ORF">C7419_101748</name>
</gene>
<dbReference type="NCBIfam" id="NF003921">
    <property type="entry name" value="PRK05443.2-2"/>
    <property type="match status" value="1"/>
</dbReference>
<feature type="binding site" evidence="6">
    <location>
        <position position="579"/>
    </location>
    <ligand>
        <name>ATP</name>
        <dbReference type="ChEBI" id="CHEBI:30616"/>
    </ligand>
</feature>
<evidence type="ECO:0000256" key="5">
    <source>
        <dbReference type="ARBA" id="ARBA00022840"/>
    </source>
</evidence>
<keyword evidence="6" id="KW-0479">Metal-binding</keyword>
<evidence type="ECO:0000256" key="3">
    <source>
        <dbReference type="ARBA" id="ARBA00022741"/>
    </source>
</evidence>
<feature type="domain" description="Polyphosphate kinase middle" evidence="8">
    <location>
        <begin position="126"/>
        <end position="308"/>
    </location>
</feature>
<dbReference type="PANTHER" id="PTHR30218:SF0">
    <property type="entry name" value="POLYPHOSPHATE KINASE"/>
    <property type="match status" value="1"/>
</dbReference>
<dbReference type="InterPro" id="IPR003414">
    <property type="entry name" value="PP_kinase"/>
</dbReference>
<dbReference type="Pfam" id="PF17941">
    <property type="entry name" value="PP_kinase_C_1"/>
    <property type="match status" value="1"/>
</dbReference>
<evidence type="ECO:0000256" key="2">
    <source>
        <dbReference type="ARBA" id="ARBA00022679"/>
    </source>
</evidence>
<keyword evidence="4 6" id="KW-0418">Kinase</keyword>
<keyword evidence="3 6" id="KW-0547">Nucleotide-binding</keyword>
<dbReference type="Pfam" id="PF13089">
    <property type="entry name" value="PP_kinase_N"/>
    <property type="match status" value="1"/>
</dbReference>
<comment type="catalytic activity">
    <reaction evidence="6 7">
        <text>[phosphate](n) + ATP = [phosphate](n+1) + ADP</text>
        <dbReference type="Rhea" id="RHEA:19573"/>
        <dbReference type="Rhea" id="RHEA-COMP:9859"/>
        <dbReference type="Rhea" id="RHEA-COMP:14280"/>
        <dbReference type="ChEBI" id="CHEBI:16838"/>
        <dbReference type="ChEBI" id="CHEBI:30616"/>
        <dbReference type="ChEBI" id="CHEBI:456216"/>
        <dbReference type="EC" id="2.7.4.1"/>
    </reaction>
</comment>
<dbReference type="InterPro" id="IPR036832">
    <property type="entry name" value="PPK_N_dom_sf"/>
</dbReference>
<evidence type="ECO:0000256" key="4">
    <source>
        <dbReference type="ARBA" id="ARBA00022777"/>
    </source>
</evidence>
<keyword evidence="1 6" id="KW-0597">Phosphoprotein</keyword>
<dbReference type="GO" id="GO:0006799">
    <property type="term" value="P:polyphosphate biosynthetic process"/>
    <property type="evidence" value="ECO:0007669"/>
    <property type="project" value="UniProtKB-UniRule"/>
</dbReference>
<protein>
    <recommendedName>
        <fullName evidence="6 7">Polyphosphate kinase</fullName>
        <ecNumber evidence="6 7">2.7.4.1</ecNumber>
    </recommendedName>
    <alternativeName>
        <fullName evidence="6">ATP-polyphosphate phosphotransferase</fullName>
    </alternativeName>
    <alternativeName>
        <fullName evidence="6">Polyphosphoric acid kinase</fullName>
    </alternativeName>
</protein>
<evidence type="ECO:0000313" key="12">
    <source>
        <dbReference type="EMBL" id="PWK36880.1"/>
    </source>
</evidence>
<evidence type="ECO:0000259" key="9">
    <source>
        <dbReference type="Pfam" id="PF13089"/>
    </source>
</evidence>